<dbReference type="PANTHER" id="PTHR30625:SF18">
    <property type="entry name" value="TONB2 ENERGY TRANSDUCTION SYSTEM INNER MEMBRANE COMPONENT EXBB"/>
    <property type="match status" value="1"/>
</dbReference>
<comment type="caution">
    <text evidence="9">The sequence shown here is derived from an EMBL/GenBank/DDBJ whole genome shotgun (WGS) entry which is preliminary data.</text>
</comment>
<accession>A0A0T5YYN9</accession>
<reference evidence="11 12" key="1">
    <citation type="submission" date="2015-11" db="EMBL/GenBank/DDBJ databases">
        <title>The genome of Candidatus Endoriftia persephone in Ridgeia piscesae and population structure of the North Eastern Pacific vestimentiferan symbionts.</title>
        <authorList>
            <person name="Perez M."/>
            <person name="Juniper K.S."/>
        </authorList>
    </citation>
    <scope>NUCLEOTIDE SEQUENCE [LARGE SCALE GENOMIC DNA]</scope>
    <source>
        <strain evidence="10">Ind10</strain>
        <strain evidence="9">Ind11</strain>
    </source>
</reference>
<evidence type="ECO:0000313" key="9">
    <source>
        <dbReference type="EMBL" id="KRT55746.1"/>
    </source>
</evidence>
<dbReference type="PANTHER" id="PTHR30625">
    <property type="entry name" value="PROTEIN TOLQ"/>
    <property type="match status" value="1"/>
</dbReference>
<evidence type="ECO:0000256" key="6">
    <source>
        <dbReference type="RuleBase" id="RU004057"/>
    </source>
</evidence>
<keyword evidence="2" id="KW-1003">Cell membrane</keyword>
<feature type="domain" description="MotA/TolQ/ExbB proton channel" evidence="8">
    <location>
        <begin position="58"/>
        <end position="131"/>
    </location>
</feature>
<dbReference type="GO" id="GO:0005886">
    <property type="term" value="C:plasma membrane"/>
    <property type="evidence" value="ECO:0007669"/>
    <property type="project" value="UniProtKB-SubCell"/>
</dbReference>
<evidence type="ECO:0000256" key="1">
    <source>
        <dbReference type="ARBA" id="ARBA00004651"/>
    </source>
</evidence>
<evidence type="ECO:0000256" key="7">
    <source>
        <dbReference type="SAM" id="Phobius"/>
    </source>
</evidence>
<keyword evidence="3 7" id="KW-0812">Transmembrane</keyword>
<keyword evidence="6" id="KW-0653">Protein transport</keyword>
<dbReference type="Proteomes" id="UP000051276">
    <property type="component" value="Unassembled WGS sequence"/>
</dbReference>
<dbReference type="RefSeq" id="WP_005965209.1">
    <property type="nucleotide sequence ID" value="NZ_KQ556890.1"/>
</dbReference>
<feature type="transmembrane region" description="Helical" evidence="7">
    <location>
        <begin position="21"/>
        <end position="44"/>
    </location>
</feature>
<evidence type="ECO:0000256" key="5">
    <source>
        <dbReference type="ARBA" id="ARBA00023136"/>
    </source>
</evidence>
<dbReference type="EMBL" id="LDXT01000074">
    <property type="protein sequence ID" value="KRT55746.1"/>
    <property type="molecule type" value="Genomic_DNA"/>
</dbReference>
<evidence type="ECO:0000256" key="3">
    <source>
        <dbReference type="ARBA" id="ARBA00022692"/>
    </source>
</evidence>
<dbReference type="PATRIC" id="fig|54398.3.peg.2442"/>
<dbReference type="InterPro" id="IPR050790">
    <property type="entry name" value="ExbB/TolQ_transport"/>
</dbReference>
<dbReference type="EMBL" id="LMXI01000098">
    <property type="protein sequence ID" value="KRT59725.1"/>
    <property type="molecule type" value="Genomic_DNA"/>
</dbReference>
<dbReference type="STRING" id="54398.Ga0074115_12353"/>
<feature type="transmembrane region" description="Helical" evidence="7">
    <location>
        <begin position="64"/>
        <end position="89"/>
    </location>
</feature>
<keyword evidence="4 7" id="KW-1133">Transmembrane helix</keyword>
<evidence type="ECO:0000313" key="10">
    <source>
        <dbReference type="EMBL" id="KRT59725.1"/>
    </source>
</evidence>
<dbReference type="GO" id="GO:0017038">
    <property type="term" value="P:protein import"/>
    <property type="evidence" value="ECO:0007669"/>
    <property type="project" value="TreeGrafter"/>
</dbReference>
<dbReference type="Proteomes" id="UP000051634">
    <property type="component" value="Unassembled WGS sequence"/>
</dbReference>
<evidence type="ECO:0000313" key="12">
    <source>
        <dbReference type="Proteomes" id="UP000051634"/>
    </source>
</evidence>
<dbReference type="AlphaFoldDB" id="A0A0T5YYN9"/>
<protein>
    <submittedName>
        <fullName evidence="9">Outer membrane transport energization protein ExbB</fullName>
    </submittedName>
</protein>
<keyword evidence="5 7" id="KW-0472">Membrane</keyword>
<name>A0A0T5YYN9_9GAMM</name>
<proteinExistence type="inferred from homology"/>
<evidence type="ECO:0000256" key="2">
    <source>
        <dbReference type="ARBA" id="ARBA00022475"/>
    </source>
</evidence>
<keyword evidence="12" id="KW-1185">Reference proteome</keyword>
<evidence type="ECO:0000313" key="11">
    <source>
        <dbReference type="Proteomes" id="UP000051276"/>
    </source>
</evidence>
<gene>
    <name evidence="9" type="ORF">Ga0074115_12353</name>
    <name evidence="10" type="ORF">Ga0076813_15967</name>
</gene>
<dbReference type="InterPro" id="IPR002898">
    <property type="entry name" value="MotA_ExbB_proton_chnl"/>
</dbReference>
<comment type="similarity">
    <text evidence="6">Belongs to the exbB/tolQ family.</text>
</comment>
<sequence>MDRLFEWMPMETAAFLDRGGPVLWLILLLSLLMWLMIALCYSHQWWPRGGSDNHRGDYLGLVEAMVQILPMLGLLGTVEGMIDLFHVMASHGSGNIRGMSAGISTALITTMAGLVSSLSGFYFVNDLRHRILDPGRNREGG</sequence>
<organism evidence="9 12">
    <name type="scientific">endosymbiont of Ridgeia piscesae</name>
    <dbReference type="NCBI Taxonomy" id="54398"/>
    <lineage>
        <taxon>Bacteria</taxon>
        <taxon>Pseudomonadati</taxon>
        <taxon>Pseudomonadota</taxon>
        <taxon>Gammaproteobacteria</taxon>
        <taxon>sulfur-oxidizing symbionts</taxon>
    </lineage>
</organism>
<dbReference type="Pfam" id="PF01618">
    <property type="entry name" value="MotA_ExbB"/>
    <property type="match status" value="1"/>
</dbReference>
<feature type="transmembrane region" description="Helical" evidence="7">
    <location>
        <begin position="101"/>
        <end position="124"/>
    </location>
</feature>
<evidence type="ECO:0000256" key="4">
    <source>
        <dbReference type="ARBA" id="ARBA00022989"/>
    </source>
</evidence>
<evidence type="ECO:0000259" key="8">
    <source>
        <dbReference type="Pfam" id="PF01618"/>
    </source>
</evidence>
<dbReference type="OrthoDB" id="4045at2"/>
<comment type="subcellular location">
    <subcellularLocation>
        <location evidence="1">Cell membrane</location>
        <topology evidence="1">Multi-pass membrane protein</topology>
    </subcellularLocation>
    <subcellularLocation>
        <location evidence="6">Membrane</location>
        <topology evidence="6">Multi-pass membrane protein</topology>
    </subcellularLocation>
</comment>
<keyword evidence="6" id="KW-0813">Transport</keyword>